<evidence type="ECO:0000259" key="3">
    <source>
        <dbReference type="Pfam" id="PF24883"/>
    </source>
</evidence>
<evidence type="ECO:0000313" key="4">
    <source>
        <dbReference type="EMBL" id="TFB05622.1"/>
    </source>
</evidence>
<sequence>MLRYTVPRSDLDPRMAMGRESPSVIPPIHLQPPSVDFIDNRLPEHHGVFRNTNAHFDHMLQRYVSDRASPTDQALVESNADAQPSSNQLAPPCQMGDVGDAERFWGLVFSDAMAAFVAKYPNEPDGVSKLGYSIRNQTTWNGINNQLHRAREVYDGSQKQFRGWCKRTMRKMGDNAVEPATNIISLVPNIEYVSPVLGAVQLLLNAYKVASEVREKVTSSFDETEVQELFNNAEVYVITFPDSSRIKDSTISLVVAVMKAIEDAIDFFLSKQIKRLLSVVYRGKKGYQEALLKRLEAIKTHSEKLIQQAQNAHMLYTQLGISAIRTEVQQFQIGTKQDARRTKVALNDIHQFSAEACNNVLIMLNDAEENKKRQMQILANQESILNRLAIMEEISRASTPVPPDPSITWQSQHIASFNAQFQLIAAPPVHYHTYLQPVQQPVVMHNGQMAWFDALADPNYIYPRPTSPQRRIVNSSSILAMLNIPLDLDSVDLQAVKEHSYRLPRKYHARAVQVTQTREFRQWIVAPTSTRLLIHGEFPPHTLDWHRVSPLSFFCFLLVHMLRARERYVTLVFFCGFHADEEDGNVGGAAIMRSFIAQLVHQIGPGFIQLDASFNLERVAQQDCDIAKLCDLFVHLVRQQLHRDRTLVCIIDGIGDYETDELEGDMLAVVKTLLQFRKGTHQGSGTEQSSHSGDVKVLVTTPFSTEAVQELFLSEERDGDEDGLPFLTMESFPDVNDTVGIGMPALFMRRENSDDFE</sequence>
<feature type="region of interest" description="Disordered" evidence="2">
    <location>
        <begin position="69"/>
        <end position="91"/>
    </location>
</feature>
<dbReference type="PANTHER" id="PTHR40619">
    <property type="entry name" value="FUNGAL STAND N-TERMINAL GOODBYE DOMAIN-CONTAINING PROTEIN"/>
    <property type="match status" value="1"/>
</dbReference>
<evidence type="ECO:0000313" key="5">
    <source>
        <dbReference type="Proteomes" id="UP001642720"/>
    </source>
</evidence>
<dbReference type="GeneID" id="300573878"/>
<keyword evidence="5" id="KW-1185">Reference proteome</keyword>
<comment type="caution">
    <text evidence="4">The sequence shown here is derived from an EMBL/GenBank/DDBJ whole genome shotgun (WGS) entry which is preliminary data.</text>
</comment>
<dbReference type="RefSeq" id="XP_073561823.1">
    <property type="nucleotide sequence ID" value="XM_073699428.1"/>
</dbReference>
<dbReference type="PANTHER" id="PTHR40619:SF3">
    <property type="entry name" value="FUNGAL STAND N-TERMINAL GOODBYE DOMAIN-CONTAINING PROTEIN"/>
    <property type="match status" value="1"/>
</dbReference>
<evidence type="ECO:0000256" key="2">
    <source>
        <dbReference type="SAM" id="MobiDB-lite"/>
    </source>
</evidence>
<protein>
    <recommendedName>
        <fullName evidence="3">Nephrocystin 3-like N-terminal domain-containing protein</fullName>
    </recommendedName>
</protein>
<name>A0ABY2HD46_9HYPO</name>
<evidence type="ECO:0000256" key="1">
    <source>
        <dbReference type="ARBA" id="ARBA00022737"/>
    </source>
</evidence>
<proteinExistence type="predicted"/>
<dbReference type="Proteomes" id="UP001642720">
    <property type="component" value="Unassembled WGS sequence"/>
</dbReference>
<feature type="compositionally biased region" description="Polar residues" evidence="2">
    <location>
        <begin position="80"/>
        <end position="89"/>
    </location>
</feature>
<reference evidence="4 5" key="1">
    <citation type="submission" date="2018-01" db="EMBL/GenBank/DDBJ databases">
        <title>Genome characterization of the sugarcane-associated fungus Trichoderma ghanense CCMA-1212 and their application in lignocelulose bioconversion.</title>
        <authorList>
            <person name="Steindorff A.S."/>
            <person name="Mendes T.D."/>
            <person name="Vilela E.S.D."/>
            <person name="Rodrigues D.S."/>
            <person name="Formighieri E.F."/>
            <person name="Melo I.S."/>
            <person name="Favaro L.C.L."/>
        </authorList>
    </citation>
    <scope>NUCLEOTIDE SEQUENCE [LARGE SCALE GENOMIC DNA]</scope>
    <source>
        <strain evidence="4 5">CCMA-1212</strain>
    </source>
</reference>
<dbReference type="Pfam" id="PF24883">
    <property type="entry name" value="NPHP3_N"/>
    <property type="match status" value="1"/>
</dbReference>
<keyword evidence="1" id="KW-0677">Repeat</keyword>
<organism evidence="4 5">
    <name type="scientific">Trichoderma ghanense</name>
    <dbReference type="NCBI Taxonomy" id="65468"/>
    <lineage>
        <taxon>Eukaryota</taxon>
        <taxon>Fungi</taxon>
        <taxon>Dikarya</taxon>
        <taxon>Ascomycota</taxon>
        <taxon>Pezizomycotina</taxon>
        <taxon>Sordariomycetes</taxon>
        <taxon>Hypocreomycetidae</taxon>
        <taxon>Hypocreales</taxon>
        <taxon>Hypocreaceae</taxon>
        <taxon>Trichoderma</taxon>
    </lineage>
</organism>
<gene>
    <name evidence="4" type="ORF">CCMA1212_002025</name>
</gene>
<dbReference type="EMBL" id="PPTA01000002">
    <property type="protein sequence ID" value="TFB05622.1"/>
    <property type="molecule type" value="Genomic_DNA"/>
</dbReference>
<accession>A0ABY2HD46</accession>
<feature type="domain" description="Nephrocystin 3-like N-terminal" evidence="3">
    <location>
        <begin position="552"/>
        <end position="672"/>
    </location>
</feature>
<dbReference type="InterPro" id="IPR056884">
    <property type="entry name" value="NPHP3-like_N"/>
</dbReference>